<dbReference type="GO" id="GO:0005615">
    <property type="term" value="C:extracellular space"/>
    <property type="evidence" value="ECO:0007669"/>
    <property type="project" value="TreeGrafter"/>
</dbReference>
<proteinExistence type="predicted"/>
<name>A0A6P4YGR0_BRABE</name>
<sequence length="405" mass="45146">MPGRDLAAAVTRTPIPVSEPPALTIDILALVECVITDLEQDTLAAFSRLKSLQLDSNNLTHVKRVWFDGWKSPFLLWTLSFSYNNISSMDSACFRRLTGLKTLLLDNNALQSVEASWFHNLNLAHLSLRSNSIKSIHPQAFKSLERLRKLDLSRNELTCVSWETMSGLNLRKLALGGNRLLSLGNSAHLILTWRLDYSYYLYSGLRVAVRVNQLLFCITKGPKLAQYHVHTHYNTSHLLPSDQDHISLCHQLGKKRKLITTNQIKYALPFVSMSVSTETDKHDSNITHLCTQAWKASSGVKVALGGDTVLQIVPMGLDSLSQTFAVVMSDIMPDRANRSISYADGHSRNVSTFGHEEMINVTCHVDARGETYRHVFTAPVSGTPDGTVCVEKTTRTCPALLVTQQ</sequence>
<dbReference type="PANTHER" id="PTHR24373">
    <property type="entry name" value="SLIT RELATED LEUCINE-RICH REPEAT NEURONAL PROTEIN"/>
    <property type="match status" value="1"/>
</dbReference>
<keyword evidence="1" id="KW-0433">Leucine-rich repeat</keyword>
<dbReference type="SUPFAM" id="SSF52058">
    <property type="entry name" value="L domain-like"/>
    <property type="match status" value="1"/>
</dbReference>
<gene>
    <name evidence="5" type="primary">LOC109469532</name>
</gene>
<evidence type="ECO:0000313" key="4">
    <source>
        <dbReference type="Proteomes" id="UP000515135"/>
    </source>
</evidence>
<dbReference type="Pfam" id="PF13855">
    <property type="entry name" value="LRR_8"/>
    <property type="match status" value="1"/>
</dbReference>
<evidence type="ECO:0000256" key="2">
    <source>
        <dbReference type="ARBA" id="ARBA00022729"/>
    </source>
</evidence>
<dbReference type="PROSITE" id="PS51450">
    <property type="entry name" value="LRR"/>
    <property type="match status" value="2"/>
</dbReference>
<dbReference type="PANTHER" id="PTHR24373:SF370">
    <property type="entry name" value="FISH-LIPS, ISOFORM E"/>
    <property type="match status" value="1"/>
</dbReference>
<keyword evidence="4" id="KW-1185">Reference proteome</keyword>
<dbReference type="Proteomes" id="UP000515135">
    <property type="component" value="Unplaced"/>
</dbReference>
<dbReference type="InterPro" id="IPR001611">
    <property type="entry name" value="Leu-rich_rpt"/>
</dbReference>
<keyword evidence="2" id="KW-0732">Signal</keyword>
<dbReference type="OrthoDB" id="10102795at2759"/>
<protein>
    <submittedName>
        <fullName evidence="5">Uncharacterized protein LOC109469532</fullName>
    </submittedName>
</protein>
<dbReference type="InterPro" id="IPR003591">
    <property type="entry name" value="Leu-rich_rpt_typical-subtyp"/>
</dbReference>
<accession>A0A6P4YGR0</accession>
<keyword evidence="3" id="KW-0677">Repeat</keyword>
<dbReference type="AlphaFoldDB" id="A0A6P4YGR0"/>
<reference evidence="5" key="1">
    <citation type="submission" date="2025-08" db="UniProtKB">
        <authorList>
            <consortium name="RefSeq"/>
        </authorList>
    </citation>
    <scope>IDENTIFICATION</scope>
    <source>
        <tissue evidence="5">Gonad</tissue>
    </source>
</reference>
<dbReference type="GO" id="GO:0031012">
    <property type="term" value="C:extracellular matrix"/>
    <property type="evidence" value="ECO:0007669"/>
    <property type="project" value="TreeGrafter"/>
</dbReference>
<dbReference type="InterPro" id="IPR050328">
    <property type="entry name" value="Dev_Immune_Receptor"/>
</dbReference>
<organism evidence="4 5">
    <name type="scientific">Branchiostoma belcheri</name>
    <name type="common">Amphioxus</name>
    <dbReference type="NCBI Taxonomy" id="7741"/>
    <lineage>
        <taxon>Eukaryota</taxon>
        <taxon>Metazoa</taxon>
        <taxon>Chordata</taxon>
        <taxon>Cephalochordata</taxon>
        <taxon>Leptocardii</taxon>
        <taxon>Amphioxiformes</taxon>
        <taxon>Branchiostomatidae</taxon>
        <taxon>Branchiostoma</taxon>
    </lineage>
</organism>
<evidence type="ECO:0000256" key="3">
    <source>
        <dbReference type="ARBA" id="ARBA00022737"/>
    </source>
</evidence>
<dbReference type="SMART" id="SM00369">
    <property type="entry name" value="LRR_TYP"/>
    <property type="match status" value="4"/>
</dbReference>
<dbReference type="RefSeq" id="XP_019623623.1">
    <property type="nucleotide sequence ID" value="XM_019768064.1"/>
</dbReference>
<dbReference type="InterPro" id="IPR032675">
    <property type="entry name" value="LRR_dom_sf"/>
</dbReference>
<dbReference type="Gene3D" id="3.80.10.10">
    <property type="entry name" value="Ribonuclease Inhibitor"/>
    <property type="match status" value="2"/>
</dbReference>
<evidence type="ECO:0000256" key="1">
    <source>
        <dbReference type="ARBA" id="ARBA00022614"/>
    </source>
</evidence>
<dbReference type="GeneID" id="109469532"/>
<evidence type="ECO:0000313" key="5">
    <source>
        <dbReference type="RefSeq" id="XP_019623623.1"/>
    </source>
</evidence>
<dbReference type="KEGG" id="bbel:109469532"/>